<proteinExistence type="predicted"/>
<feature type="signal peptide" evidence="1">
    <location>
        <begin position="1"/>
        <end position="19"/>
    </location>
</feature>
<sequence precursor="true">MLHLLRPAAVLLAACVLFAGCGGGPDLATVRGVVLLDDKPLSTGTVNFIPADGGPAASGEISADGSFELQTKDVGRGALVGKHRVAVVAFKSATWPPNYDQTDGQQDSGALVPAHYGIADSSGISFEVEPGQNEFTIELSSN</sequence>
<organism evidence="2 3">
    <name type="scientific">Posidoniimonas corsicana</name>
    <dbReference type="NCBI Taxonomy" id="1938618"/>
    <lineage>
        <taxon>Bacteria</taxon>
        <taxon>Pseudomonadati</taxon>
        <taxon>Planctomycetota</taxon>
        <taxon>Planctomycetia</taxon>
        <taxon>Pirellulales</taxon>
        <taxon>Lacipirellulaceae</taxon>
        <taxon>Posidoniimonas</taxon>
    </lineage>
</organism>
<evidence type="ECO:0000313" key="2">
    <source>
        <dbReference type="EMBL" id="TWT37628.1"/>
    </source>
</evidence>
<feature type="chain" id="PRO_5023103554" description="Carboxypeptidase regulatory-like domain-containing protein" evidence="1">
    <location>
        <begin position="20"/>
        <end position="142"/>
    </location>
</feature>
<dbReference type="PROSITE" id="PS51257">
    <property type="entry name" value="PROKAR_LIPOPROTEIN"/>
    <property type="match status" value="1"/>
</dbReference>
<dbReference type="EMBL" id="SIHJ01000001">
    <property type="protein sequence ID" value="TWT37628.1"/>
    <property type="molecule type" value="Genomic_DNA"/>
</dbReference>
<dbReference type="OrthoDB" id="291697at2"/>
<evidence type="ECO:0000313" key="3">
    <source>
        <dbReference type="Proteomes" id="UP000316714"/>
    </source>
</evidence>
<protein>
    <recommendedName>
        <fullName evidence="4">Carboxypeptidase regulatory-like domain-containing protein</fullName>
    </recommendedName>
</protein>
<accession>A0A5C5VG23</accession>
<name>A0A5C5VG23_9BACT</name>
<dbReference type="RefSeq" id="WP_146564952.1">
    <property type="nucleotide sequence ID" value="NZ_SIHJ01000001.1"/>
</dbReference>
<reference evidence="2 3" key="1">
    <citation type="submission" date="2019-02" db="EMBL/GenBank/DDBJ databases">
        <title>Deep-cultivation of Planctomycetes and their phenomic and genomic characterization uncovers novel biology.</title>
        <authorList>
            <person name="Wiegand S."/>
            <person name="Jogler M."/>
            <person name="Boedeker C."/>
            <person name="Pinto D."/>
            <person name="Vollmers J."/>
            <person name="Rivas-Marin E."/>
            <person name="Kohn T."/>
            <person name="Peeters S.H."/>
            <person name="Heuer A."/>
            <person name="Rast P."/>
            <person name="Oberbeckmann S."/>
            <person name="Bunk B."/>
            <person name="Jeske O."/>
            <person name="Meyerdierks A."/>
            <person name="Storesund J.E."/>
            <person name="Kallscheuer N."/>
            <person name="Luecker S."/>
            <person name="Lage O.M."/>
            <person name="Pohl T."/>
            <person name="Merkel B.J."/>
            <person name="Hornburger P."/>
            <person name="Mueller R.-W."/>
            <person name="Bruemmer F."/>
            <person name="Labrenz M."/>
            <person name="Spormann A.M."/>
            <person name="Op Den Camp H."/>
            <person name="Overmann J."/>
            <person name="Amann R."/>
            <person name="Jetten M.S.M."/>
            <person name="Mascher T."/>
            <person name="Medema M.H."/>
            <person name="Devos D.P."/>
            <person name="Kaster A.-K."/>
            <person name="Ovreas L."/>
            <person name="Rohde M."/>
            <person name="Galperin M.Y."/>
            <person name="Jogler C."/>
        </authorList>
    </citation>
    <scope>NUCLEOTIDE SEQUENCE [LARGE SCALE GENOMIC DNA]</scope>
    <source>
        <strain evidence="2 3">KOR34</strain>
    </source>
</reference>
<keyword evidence="3" id="KW-1185">Reference proteome</keyword>
<dbReference type="AlphaFoldDB" id="A0A5C5VG23"/>
<evidence type="ECO:0000256" key="1">
    <source>
        <dbReference type="SAM" id="SignalP"/>
    </source>
</evidence>
<gene>
    <name evidence="2" type="ORF">KOR34_25840</name>
</gene>
<keyword evidence="1" id="KW-0732">Signal</keyword>
<comment type="caution">
    <text evidence="2">The sequence shown here is derived from an EMBL/GenBank/DDBJ whole genome shotgun (WGS) entry which is preliminary data.</text>
</comment>
<evidence type="ECO:0008006" key="4">
    <source>
        <dbReference type="Google" id="ProtNLM"/>
    </source>
</evidence>
<dbReference type="Proteomes" id="UP000316714">
    <property type="component" value="Unassembled WGS sequence"/>
</dbReference>